<evidence type="ECO:0000256" key="8">
    <source>
        <dbReference type="SAM" id="Phobius"/>
    </source>
</evidence>
<dbReference type="InterPro" id="IPR004840">
    <property type="entry name" value="Amino_acid_permease_CS"/>
</dbReference>
<keyword evidence="4 8" id="KW-0812">Transmembrane</keyword>
<feature type="domain" description="Amino acid permease/ SLC12A" evidence="9">
    <location>
        <begin position="25"/>
        <end position="449"/>
    </location>
</feature>
<sequence length="485" mass="52722">MAEATAGERTQEGQGKLQAGLKRRHMTMISLGGIIGAGLFVGTGPILNQAGPATILTYLLTGTLLILIMRMLGEMAVARPSVGSFSDYSRIALGNWAGFAIGWLYWYFWAIVVGFEAVVAAGILGQYIPGIPPWVMAFILVLLLTATNLYSVGSYGEFEFWFAGIKVVAILIFIGLAALFVIGLWPGGGVGVSNLYDEGGFFPNGPLAMFSGVATVIFAFVGAEIVTIAAAESDEPGRNVARATNAVIYRVLIFYVISVFFVACIVPWDTGFTDDVLKSPFTLAFGEIGIPYAPLFMNLVVLTAVLSVLNSSLYTTSRMLFALTRHNDAPGFLTKTTRRGVPIWAILAGTIFAYVSVGIFYFFPEEVFTWLINASGAIALFVYLLIAISQLVMRRRLERDNPEALQIKMWFYPWLTYLSIFGIVLVLGAMFFIEGLRPQIIASLISLGVIMVAYLLRRAFGPPQRDPAAVISEETTAHGEAARNN</sequence>
<feature type="transmembrane region" description="Helical" evidence="8">
    <location>
        <begin position="343"/>
        <end position="364"/>
    </location>
</feature>
<evidence type="ECO:0000256" key="7">
    <source>
        <dbReference type="ARBA" id="ARBA00023136"/>
    </source>
</evidence>
<evidence type="ECO:0000256" key="6">
    <source>
        <dbReference type="ARBA" id="ARBA00022989"/>
    </source>
</evidence>
<dbReference type="FunFam" id="1.20.1740.10:FF:000001">
    <property type="entry name" value="Amino acid permease"/>
    <property type="match status" value="1"/>
</dbReference>
<evidence type="ECO:0000256" key="1">
    <source>
        <dbReference type="ARBA" id="ARBA00004141"/>
    </source>
</evidence>
<reference evidence="10 11" key="1">
    <citation type="submission" date="2019-10" db="EMBL/GenBank/DDBJ databases">
        <title>Rubrobacter sp nov SCSIO 52090 isolated from a deep-sea sediment in the South China Sea.</title>
        <authorList>
            <person name="Chen R.W."/>
        </authorList>
    </citation>
    <scope>NUCLEOTIDE SEQUENCE [LARGE SCALE GENOMIC DNA]</scope>
    <source>
        <strain evidence="10 11">SCSIO 52909</strain>
    </source>
</reference>
<keyword evidence="11" id="KW-1185">Reference proteome</keyword>
<dbReference type="GO" id="GO:0016020">
    <property type="term" value="C:membrane"/>
    <property type="evidence" value="ECO:0007669"/>
    <property type="project" value="UniProtKB-SubCell"/>
</dbReference>
<dbReference type="RefSeq" id="WP_166177866.1">
    <property type="nucleotide sequence ID" value="NZ_CP045119.1"/>
</dbReference>
<dbReference type="PIRSF" id="PIRSF006060">
    <property type="entry name" value="AA_transporter"/>
    <property type="match status" value="1"/>
</dbReference>
<proteinExistence type="inferred from homology"/>
<feature type="transmembrane region" description="Helical" evidence="8">
    <location>
        <begin position="160"/>
        <end position="185"/>
    </location>
</feature>
<evidence type="ECO:0000313" key="11">
    <source>
        <dbReference type="Proteomes" id="UP000501452"/>
    </source>
</evidence>
<feature type="transmembrane region" description="Helical" evidence="8">
    <location>
        <begin position="288"/>
        <end position="309"/>
    </location>
</feature>
<protein>
    <submittedName>
        <fullName evidence="10">Amino acid permease</fullName>
    </submittedName>
</protein>
<evidence type="ECO:0000256" key="4">
    <source>
        <dbReference type="ARBA" id="ARBA00022692"/>
    </source>
</evidence>
<feature type="transmembrane region" description="Helical" evidence="8">
    <location>
        <begin position="134"/>
        <end position="153"/>
    </location>
</feature>
<organism evidence="10 11">
    <name type="scientific">Rubrobacter tropicus</name>
    <dbReference type="NCBI Taxonomy" id="2653851"/>
    <lineage>
        <taxon>Bacteria</taxon>
        <taxon>Bacillati</taxon>
        <taxon>Actinomycetota</taxon>
        <taxon>Rubrobacteria</taxon>
        <taxon>Rubrobacterales</taxon>
        <taxon>Rubrobacteraceae</taxon>
        <taxon>Rubrobacter</taxon>
    </lineage>
</organism>
<dbReference type="InterPro" id="IPR004841">
    <property type="entry name" value="AA-permease/SLC12A_dom"/>
</dbReference>
<dbReference type="AlphaFoldDB" id="A0A6G8QC73"/>
<dbReference type="KEGG" id="rub:GBA63_16340"/>
<keyword evidence="7 8" id="KW-0472">Membrane</keyword>
<evidence type="ECO:0000313" key="10">
    <source>
        <dbReference type="EMBL" id="QIN84038.1"/>
    </source>
</evidence>
<feature type="transmembrane region" description="Helical" evidence="8">
    <location>
        <begin position="205"/>
        <end position="226"/>
    </location>
</feature>
<feature type="transmembrane region" description="Helical" evidence="8">
    <location>
        <begin position="26"/>
        <end position="47"/>
    </location>
</feature>
<keyword evidence="6 8" id="KW-1133">Transmembrane helix</keyword>
<feature type="transmembrane region" description="Helical" evidence="8">
    <location>
        <begin position="414"/>
        <end position="433"/>
    </location>
</feature>
<evidence type="ECO:0000259" key="9">
    <source>
        <dbReference type="Pfam" id="PF00324"/>
    </source>
</evidence>
<evidence type="ECO:0000256" key="2">
    <source>
        <dbReference type="ARBA" id="ARBA00008583"/>
    </source>
</evidence>
<dbReference type="GO" id="GO:0055085">
    <property type="term" value="P:transmembrane transport"/>
    <property type="evidence" value="ECO:0007669"/>
    <property type="project" value="InterPro"/>
</dbReference>
<feature type="transmembrane region" description="Helical" evidence="8">
    <location>
        <begin position="439"/>
        <end position="456"/>
    </location>
</feature>
<dbReference type="Proteomes" id="UP000501452">
    <property type="component" value="Chromosome"/>
</dbReference>
<dbReference type="PANTHER" id="PTHR43495">
    <property type="entry name" value="GABA PERMEASE"/>
    <property type="match status" value="1"/>
</dbReference>
<dbReference type="EMBL" id="CP045119">
    <property type="protein sequence ID" value="QIN84038.1"/>
    <property type="molecule type" value="Genomic_DNA"/>
</dbReference>
<feature type="transmembrane region" description="Helical" evidence="8">
    <location>
        <begin position="104"/>
        <end position="128"/>
    </location>
</feature>
<keyword evidence="5" id="KW-0029">Amino-acid transport</keyword>
<gene>
    <name evidence="10" type="ORF">GBA63_16340</name>
</gene>
<feature type="transmembrane region" description="Helical" evidence="8">
    <location>
        <begin position="53"/>
        <end position="72"/>
    </location>
</feature>
<comment type="subcellular location">
    <subcellularLocation>
        <location evidence="1">Membrane</location>
        <topology evidence="1">Multi-pass membrane protein</topology>
    </subcellularLocation>
</comment>
<feature type="transmembrane region" description="Helical" evidence="8">
    <location>
        <begin position="370"/>
        <end position="393"/>
    </location>
</feature>
<dbReference type="Gene3D" id="1.20.1740.10">
    <property type="entry name" value="Amino acid/polyamine transporter I"/>
    <property type="match status" value="1"/>
</dbReference>
<evidence type="ECO:0000256" key="5">
    <source>
        <dbReference type="ARBA" id="ARBA00022970"/>
    </source>
</evidence>
<dbReference type="PANTHER" id="PTHR43495:SF5">
    <property type="entry name" value="GAMMA-AMINOBUTYRIC ACID PERMEASE"/>
    <property type="match status" value="1"/>
</dbReference>
<dbReference type="GO" id="GO:0006865">
    <property type="term" value="P:amino acid transport"/>
    <property type="evidence" value="ECO:0007669"/>
    <property type="project" value="UniProtKB-KW"/>
</dbReference>
<feature type="transmembrane region" description="Helical" evidence="8">
    <location>
        <begin position="247"/>
        <end position="268"/>
    </location>
</feature>
<dbReference type="Pfam" id="PF00324">
    <property type="entry name" value="AA_permease"/>
    <property type="match status" value="1"/>
</dbReference>
<accession>A0A6G8QC73</accession>
<dbReference type="PROSITE" id="PS00218">
    <property type="entry name" value="AMINO_ACID_PERMEASE_1"/>
    <property type="match status" value="1"/>
</dbReference>
<comment type="similarity">
    <text evidence="2">Belongs to the amino acid-polyamine-organocation (APC) superfamily. Amino acid transporter (AAT) (TC 2.A.3.1) family.</text>
</comment>
<keyword evidence="3" id="KW-0813">Transport</keyword>
<name>A0A6G8QC73_9ACTN</name>
<evidence type="ECO:0000256" key="3">
    <source>
        <dbReference type="ARBA" id="ARBA00022448"/>
    </source>
</evidence>